<comment type="caution">
    <text evidence="1">The sequence shown here is derived from an EMBL/GenBank/DDBJ whole genome shotgun (WGS) entry which is preliminary data.</text>
</comment>
<name>A0A433D624_9FUNG</name>
<evidence type="ECO:0000313" key="1">
    <source>
        <dbReference type="EMBL" id="RUP46280.1"/>
    </source>
</evidence>
<protein>
    <submittedName>
        <fullName evidence="1">Uncharacterized protein</fullName>
    </submittedName>
</protein>
<dbReference type="EMBL" id="RBNI01006050">
    <property type="protein sequence ID" value="RUP46280.1"/>
    <property type="molecule type" value="Genomic_DNA"/>
</dbReference>
<dbReference type="AlphaFoldDB" id="A0A433D624"/>
<dbReference type="Proteomes" id="UP000268093">
    <property type="component" value="Unassembled WGS sequence"/>
</dbReference>
<proteinExistence type="predicted"/>
<evidence type="ECO:0000313" key="2">
    <source>
        <dbReference type="Proteomes" id="UP000268093"/>
    </source>
</evidence>
<gene>
    <name evidence="1" type="ORF">BC936DRAFT_147131</name>
</gene>
<organism evidence="1 2">
    <name type="scientific">Jimgerdemannia flammicorona</name>
    <dbReference type="NCBI Taxonomy" id="994334"/>
    <lineage>
        <taxon>Eukaryota</taxon>
        <taxon>Fungi</taxon>
        <taxon>Fungi incertae sedis</taxon>
        <taxon>Mucoromycota</taxon>
        <taxon>Mucoromycotina</taxon>
        <taxon>Endogonomycetes</taxon>
        <taxon>Endogonales</taxon>
        <taxon>Endogonaceae</taxon>
        <taxon>Jimgerdemannia</taxon>
    </lineage>
</organism>
<keyword evidence="2" id="KW-1185">Reference proteome</keyword>
<sequence length="296" mass="34281">MPKPNKHYKRYKSRHPIPDDAPFHTPRLAANILVVLLDHLRPDTLLAFAGTNHFYRVHVANIMYSRLRNPPKNLVVPYNFGSATKCINQFANQFGYKLSKICEQCEGRAPFAHPFSRGPQPTYLCMMCANITPRTRILVREEALKLGLDADDFNYVLHFLQGPKILLSHEDTIRFMKRNYTDGPTKDTMAIHLKKWQEFRNLVMRLMENIAPMSRLERNFVRVNTVRYGFDMVREGFSGKRLVQRPLPEIIKDLDKALCNARKSRMAAKKKLDGLDIAMVQDIPILFRDEVESHGS</sequence>
<reference evidence="1 2" key="1">
    <citation type="journal article" date="2018" name="New Phytol.">
        <title>Phylogenomics of Endogonaceae and evolution of mycorrhizas within Mucoromycota.</title>
        <authorList>
            <person name="Chang Y."/>
            <person name="Desiro A."/>
            <person name="Na H."/>
            <person name="Sandor L."/>
            <person name="Lipzen A."/>
            <person name="Clum A."/>
            <person name="Barry K."/>
            <person name="Grigoriev I.V."/>
            <person name="Martin F.M."/>
            <person name="Stajich J.E."/>
            <person name="Smith M.E."/>
            <person name="Bonito G."/>
            <person name="Spatafora J.W."/>
        </authorList>
    </citation>
    <scope>NUCLEOTIDE SEQUENCE [LARGE SCALE GENOMIC DNA]</scope>
    <source>
        <strain evidence="1 2">GMNB39</strain>
    </source>
</reference>
<accession>A0A433D624</accession>